<evidence type="ECO:0000313" key="3">
    <source>
        <dbReference type="Proteomes" id="UP000186309"/>
    </source>
</evidence>
<dbReference type="InterPro" id="IPR036237">
    <property type="entry name" value="Xyl_isomerase-like_sf"/>
</dbReference>
<accession>A0A1U7CII1</accession>
<dbReference type="AlphaFoldDB" id="A0A1U7CII1"/>
<dbReference type="PANTHER" id="PTHR12110:SF21">
    <property type="entry name" value="XYLOSE ISOMERASE-LIKE TIM BARREL DOMAIN-CONTAINING PROTEIN"/>
    <property type="match status" value="1"/>
</dbReference>
<dbReference type="PANTHER" id="PTHR12110">
    <property type="entry name" value="HYDROXYPYRUVATE ISOMERASE"/>
    <property type="match status" value="1"/>
</dbReference>
<dbReference type="Pfam" id="PF01261">
    <property type="entry name" value="AP_endonuc_2"/>
    <property type="match status" value="1"/>
</dbReference>
<proteinExistence type="predicted"/>
<evidence type="ECO:0000259" key="1">
    <source>
        <dbReference type="Pfam" id="PF01261"/>
    </source>
</evidence>
<sequence>MIRLGICNELFEGWALEDVCKTVRGLGYDGLEIAPFTLASRVTDLNASRRREIRTIVEDSGLATIGLHWLLAKTEGFYLTSPDAETRRRTGDYLIALAEATRDLGGSLMVLGSPKQRDLLPGVSYEQAEGYALEVFSRIMPAIGSIGVDLCLEPLAPSETNFLNTCAQAQAVIEKVGDPHFKLHMDVKAQSGETDTTVPELIRRFSRDAGHFHAQDVNLQGPGMGAVDFGPILKALVQSGYDRWVSVEVFDFSPGAEETARQSIACLRRELEAAQAGEAR</sequence>
<feature type="domain" description="Xylose isomerase-like TIM barrel" evidence="1">
    <location>
        <begin position="23"/>
        <end position="269"/>
    </location>
</feature>
<dbReference type="EC" id="5.3.1.-" evidence="2"/>
<evidence type="ECO:0000313" key="2">
    <source>
        <dbReference type="EMBL" id="APW58744.1"/>
    </source>
</evidence>
<protein>
    <submittedName>
        <fullName evidence="2">D-tagatose 3-epimerase</fullName>
        <ecNumber evidence="2">5.3.1.-</ecNumber>
    </submittedName>
</protein>
<gene>
    <name evidence="2" type="ORF">BSF38_00148</name>
</gene>
<dbReference type="RefSeq" id="WP_076343018.1">
    <property type="nucleotide sequence ID" value="NZ_CP019082.1"/>
</dbReference>
<organism evidence="2 3">
    <name type="scientific">Paludisphaera borealis</name>
    <dbReference type="NCBI Taxonomy" id="1387353"/>
    <lineage>
        <taxon>Bacteria</taxon>
        <taxon>Pseudomonadati</taxon>
        <taxon>Planctomycetota</taxon>
        <taxon>Planctomycetia</taxon>
        <taxon>Isosphaerales</taxon>
        <taxon>Isosphaeraceae</taxon>
        <taxon>Paludisphaera</taxon>
    </lineage>
</organism>
<dbReference type="GO" id="GO:0016853">
    <property type="term" value="F:isomerase activity"/>
    <property type="evidence" value="ECO:0007669"/>
    <property type="project" value="UniProtKB-KW"/>
</dbReference>
<reference evidence="3" key="1">
    <citation type="submission" date="2016-12" db="EMBL/GenBank/DDBJ databases">
        <title>Comparative genomics of four Isosphaeraceae planctomycetes: a common pool of plasmids and glycoside hydrolase genes.</title>
        <authorList>
            <person name="Ivanova A."/>
        </authorList>
    </citation>
    <scope>NUCLEOTIDE SEQUENCE [LARGE SCALE GENOMIC DNA]</scope>
    <source>
        <strain evidence="3">PX4</strain>
    </source>
</reference>
<dbReference type="Gene3D" id="3.20.20.150">
    <property type="entry name" value="Divalent-metal-dependent TIM barrel enzymes"/>
    <property type="match status" value="1"/>
</dbReference>
<dbReference type="InterPro" id="IPR013022">
    <property type="entry name" value="Xyl_isomerase-like_TIM-brl"/>
</dbReference>
<dbReference type="InterPro" id="IPR050312">
    <property type="entry name" value="IolE/XylAMocC-like"/>
</dbReference>
<dbReference type="SUPFAM" id="SSF51658">
    <property type="entry name" value="Xylose isomerase-like"/>
    <property type="match status" value="1"/>
</dbReference>
<keyword evidence="2" id="KW-0413">Isomerase</keyword>
<dbReference type="OrthoDB" id="9779184at2"/>
<dbReference type="KEGG" id="pbor:BSF38_00148"/>
<dbReference type="Proteomes" id="UP000186309">
    <property type="component" value="Chromosome"/>
</dbReference>
<keyword evidence="3" id="KW-1185">Reference proteome</keyword>
<dbReference type="STRING" id="1387353.BSF38_00148"/>
<dbReference type="EMBL" id="CP019082">
    <property type="protein sequence ID" value="APW58744.1"/>
    <property type="molecule type" value="Genomic_DNA"/>
</dbReference>
<name>A0A1U7CII1_9BACT</name>